<feature type="binding site" evidence="14">
    <location>
        <position position="161"/>
    </location>
    <ligand>
        <name>ATP</name>
        <dbReference type="ChEBI" id="CHEBI:30616"/>
    </ligand>
</feature>
<comment type="catalytic activity">
    <reaction evidence="13">
        <text>L-seryl-[protein] + ATP = O-phospho-L-seryl-[protein] + ADP + H(+)</text>
        <dbReference type="Rhea" id="RHEA:17989"/>
        <dbReference type="Rhea" id="RHEA-COMP:9863"/>
        <dbReference type="Rhea" id="RHEA-COMP:11604"/>
        <dbReference type="ChEBI" id="CHEBI:15378"/>
        <dbReference type="ChEBI" id="CHEBI:29999"/>
        <dbReference type="ChEBI" id="CHEBI:30616"/>
        <dbReference type="ChEBI" id="CHEBI:83421"/>
        <dbReference type="ChEBI" id="CHEBI:456216"/>
        <dbReference type="EC" id="2.7.11.1"/>
    </reaction>
</comment>
<dbReference type="PROSITE" id="PS50011">
    <property type="entry name" value="PROTEIN_KINASE_DOM"/>
    <property type="match status" value="1"/>
</dbReference>
<keyword evidence="6" id="KW-0812">Transmembrane</keyword>
<dbReference type="GO" id="GO:0004674">
    <property type="term" value="F:protein serine/threonine kinase activity"/>
    <property type="evidence" value="ECO:0007669"/>
    <property type="project" value="UniProtKB-KW"/>
</dbReference>
<keyword evidence="7 14" id="KW-0547">Nucleotide-binding</keyword>
<evidence type="ECO:0000256" key="10">
    <source>
        <dbReference type="ARBA" id="ARBA00022989"/>
    </source>
</evidence>
<evidence type="ECO:0000256" key="12">
    <source>
        <dbReference type="ARBA" id="ARBA00047899"/>
    </source>
</evidence>
<evidence type="ECO:0000256" key="3">
    <source>
        <dbReference type="ARBA" id="ARBA00022527"/>
    </source>
</evidence>
<dbReference type="GO" id="GO:0004713">
    <property type="term" value="F:protein tyrosine kinase activity"/>
    <property type="evidence" value="ECO:0007669"/>
    <property type="project" value="TreeGrafter"/>
</dbReference>
<feature type="region of interest" description="Disordered" evidence="15">
    <location>
        <begin position="1161"/>
        <end position="1194"/>
    </location>
</feature>
<dbReference type="InterPro" id="IPR001245">
    <property type="entry name" value="Ser-Thr/Tyr_kinase_cat_dom"/>
</dbReference>
<feature type="region of interest" description="Disordered" evidence="15">
    <location>
        <begin position="652"/>
        <end position="672"/>
    </location>
</feature>
<dbReference type="PRINTS" id="PR00109">
    <property type="entry name" value="TYRKINASE"/>
</dbReference>
<feature type="compositionally biased region" description="Low complexity" evidence="15">
    <location>
        <begin position="1115"/>
        <end position="1145"/>
    </location>
</feature>
<evidence type="ECO:0000256" key="8">
    <source>
        <dbReference type="ARBA" id="ARBA00022777"/>
    </source>
</evidence>
<dbReference type="Proteomes" id="UP000261520">
    <property type="component" value="Unplaced"/>
</dbReference>
<keyword evidence="8" id="KW-0418">Kinase</keyword>
<keyword evidence="9 14" id="KW-0067">ATP-binding</keyword>
<dbReference type="InterPro" id="IPR000719">
    <property type="entry name" value="Prot_kinase_dom"/>
</dbReference>
<dbReference type="Gene3D" id="1.10.510.10">
    <property type="entry name" value="Transferase(Phosphotransferase) domain 1"/>
    <property type="match status" value="1"/>
</dbReference>
<evidence type="ECO:0000256" key="14">
    <source>
        <dbReference type="PROSITE-ProRule" id="PRU10141"/>
    </source>
</evidence>
<proteinExistence type="predicted"/>
<dbReference type="FunFam" id="3.30.200.20:FF:000275">
    <property type="entry name" value="Apoptosis associated tyrosine kinase"/>
    <property type="match status" value="1"/>
</dbReference>
<protein>
    <recommendedName>
        <fullName evidence="2">non-specific serine/threonine protein kinase</fullName>
        <ecNumber evidence="2">2.7.11.1</ecNumber>
    </recommendedName>
</protein>
<keyword evidence="11" id="KW-0472">Membrane</keyword>
<feature type="region of interest" description="Disordered" evidence="15">
    <location>
        <begin position="826"/>
        <end position="849"/>
    </location>
</feature>
<dbReference type="PANTHER" id="PTHR24417:SF9">
    <property type="entry name" value="SERINE_THREONINE-PROTEIN KINASE LMTK1 ISOFORM X1"/>
    <property type="match status" value="1"/>
</dbReference>
<dbReference type="SUPFAM" id="SSF56112">
    <property type="entry name" value="Protein kinase-like (PK-like)"/>
    <property type="match status" value="1"/>
</dbReference>
<dbReference type="InterPro" id="IPR011009">
    <property type="entry name" value="Kinase-like_dom_sf"/>
</dbReference>
<evidence type="ECO:0000256" key="15">
    <source>
        <dbReference type="SAM" id="MobiDB-lite"/>
    </source>
</evidence>
<comment type="catalytic activity">
    <reaction evidence="12">
        <text>L-threonyl-[protein] + ATP = O-phospho-L-threonyl-[protein] + ADP + H(+)</text>
        <dbReference type="Rhea" id="RHEA:46608"/>
        <dbReference type="Rhea" id="RHEA-COMP:11060"/>
        <dbReference type="Rhea" id="RHEA-COMP:11605"/>
        <dbReference type="ChEBI" id="CHEBI:15378"/>
        <dbReference type="ChEBI" id="CHEBI:30013"/>
        <dbReference type="ChEBI" id="CHEBI:30616"/>
        <dbReference type="ChEBI" id="CHEBI:61977"/>
        <dbReference type="ChEBI" id="CHEBI:456216"/>
        <dbReference type="EC" id="2.7.11.1"/>
    </reaction>
</comment>
<evidence type="ECO:0000256" key="13">
    <source>
        <dbReference type="ARBA" id="ARBA00048679"/>
    </source>
</evidence>
<evidence type="ECO:0000256" key="5">
    <source>
        <dbReference type="ARBA" id="ARBA00022679"/>
    </source>
</evidence>
<keyword evidence="10" id="KW-1133">Transmembrane helix</keyword>
<reference evidence="17" key="1">
    <citation type="submission" date="2025-08" db="UniProtKB">
        <authorList>
            <consortium name="Ensembl"/>
        </authorList>
    </citation>
    <scope>IDENTIFICATION</scope>
</reference>
<comment type="subcellular location">
    <subcellularLocation>
        <location evidence="1">Membrane</location>
        <topology evidence="1">Single-pass membrane protein</topology>
    </subcellularLocation>
</comment>
<dbReference type="PROSITE" id="PS00107">
    <property type="entry name" value="PROTEIN_KINASE_ATP"/>
    <property type="match status" value="1"/>
</dbReference>
<dbReference type="GO" id="GO:0016020">
    <property type="term" value="C:membrane"/>
    <property type="evidence" value="ECO:0007669"/>
    <property type="project" value="UniProtKB-SubCell"/>
</dbReference>
<dbReference type="Gene3D" id="3.30.200.20">
    <property type="entry name" value="Phosphorylase Kinase, domain 1"/>
    <property type="match status" value="1"/>
</dbReference>
<dbReference type="PROSITE" id="PS00109">
    <property type="entry name" value="PROTEIN_KINASE_TYR"/>
    <property type="match status" value="1"/>
</dbReference>
<dbReference type="PANTHER" id="PTHR24417">
    <property type="entry name" value="SERINE/THREONINE-PROTEIN KINASE LMTK1"/>
    <property type="match status" value="1"/>
</dbReference>
<evidence type="ECO:0000313" key="18">
    <source>
        <dbReference type="Proteomes" id="UP000261520"/>
    </source>
</evidence>
<dbReference type="GO" id="GO:0005737">
    <property type="term" value="C:cytoplasm"/>
    <property type="evidence" value="ECO:0007669"/>
    <property type="project" value="UniProtKB-ARBA"/>
</dbReference>
<evidence type="ECO:0000256" key="1">
    <source>
        <dbReference type="ARBA" id="ARBA00004167"/>
    </source>
</evidence>
<organism evidence="17 18">
    <name type="scientific">Periophthalmus magnuspinnatus</name>
    <dbReference type="NCBI Taxonomy" id="409849"/>
    <lineage>
        <taxon>Eukaryota</taxon>
        <taxon>Metazoa</taxon>
        <taxon>Chordata</taxon>
        <taxon>Craniata</taxon>
        <taxon>Vertebrata</taxon>
        <taxon>Euteleostomi</taxon>
        <taxon>Actinopterygii</taxon>
        <taxon>Neopterygii</taxon>
        <taxon>Teleostei</taxon>
        <taxon>Neoteleostei</taxon>
        <taxon>Acanthomorphata</taxon>
        <taxon>Gobiaria</taxon>
        <taxon>Gobiiformes</taxon>
        <taxon>Gobioidei</taxon>
        <taxon>Gobiidae</taxon>
        <taxon>Oxudercinae</taxon>
        <taxon>Periophthalmus</taxon>
    </lineage>
</organism>
<feature type="domain" description="Protein kinase" evidence="16">
    <location>
        <begin position="130"/>
        <end position="399"/>
    </location>
</feature>
<dbReference type="GO" id="GO:0005524">
    <property type="term" value="F:ATP binding"/>
    <property type="evidence" value="ECO:0007669"/>
    <property type="project" value="UniProtKB-UniRule"/>
</dbReference>
<dbReference type="Ensembl" id="ENSPMGT00000009079.1">
    <property type="protein sequence ID" value="ENSPMGP00000008536.1"/>
    <property type="gene ID" value="ENSPMGG00000007062.1"/>
</dbReference>
<dbReference type="EC" id="2.7.11.1" evidence="2"/>
<keyword evidence="5" id="KW-0808">Transferase</keyword>
<feature type="region of interest" description="Disordered" evidence="15">
    <location>
        <begin position="1095"/>
        <end position="1145"/>
    </location>
</feature>
<feature type="compositionally biased region" description="Acidic residues" evidence="15">
    <location>
        <begin position="1161"/>
        <end position="1175"/>
    </location>
</feature>
<reference evidence="17" key="2">
    <citation type="submission" date="2025-09" db="UniProtKB">
        <authorList>
            <consortium name="Ensembl"/>
        </authorList>
    </citation>
    <scope>IDENTIFICATION</scope>
</reference>
<evidence type="ECO:0000256" key="7">
    <source>
        <dbReference type="ARBA" id="ARBA00022741"/>
    </source>
</evidence>
<dbReference type="AlphaFoldDB" id="A0A3B3ZW69"/>
<evidence type="ECO:0000313" key="17">
    <source>
        <dbReference type="Ensembl" id="ENSPMGP00000008536.1"/>
    </source>
</evidence>
<sequence length="1270" mass="141545">MLIFALFSKLTMSFKFPAHANILFYGAPLSELSWPSSLAVVAVSFSGLFTFVFLMLACLCCKKGDIGFKEFENTEGEDYQADLSRLTPPSSHNGPEVYILPLTEVSLPVSKQPGRSIQLLKSSDLGRHSLLYLKELGHGWFGKVLLGEVNAGLSTTQVVVKELKASASVQEQTQFLEEVQPYRLQHPALLMCLAQCTEVTPYLLVMEFCPLGDLKNYLHSCQGAESEAPDPLILQRMVCDISSGLLHLHKHNFIHSDLALRNCLLTSEMSVKIGDYGLSHSRYKEDYYITQDQIWVPLRWIAPELIDEVHGNLLVVDQTKSSNIWSLGVTMWELFELGNQPYRQFSDRQVLTYAVKEEQLKLPKPHLQFPLSERWYEVMQFCWLQPELRPSSEEVHLLVTYLCAKGSSEAEEDFEQRWNALRPNLLGSSTHTSSSALVLTPTPLEQTQVELASSASSFPLLEHFTDSFHSDSGDDLLTVTETSQGLNFEYKWEQARAEQPYCSSSTSGPLGQGNPHYQDIYYSCKESTCRGDSPTYYEPEHPGVVPVLSAHSPSVSSEYYIRIEEQVECNINLDDSIVDYSPGLEACSVSPETTSSKAQSSSYWSTVNNLKSTCYDSDSSPTVQLAMEPLLRENSSPNNQCSSQQVSSNVVYSERQSCHSDEDMSPESRTQSVRPIERLDAPMNISVAVSSPSLGFCDPYLEASNSYSMDTLQKTIPVVNHISIDVESDDGILMESTNWTSNHSANNNSLSIDVHHTGTGRDNYLDLQYHVNTTDIWSLTKATTRTFVSSKSSGLLDVERRNPGGVDSYIHVHHEVMKQPVPQMGTNAYNLKSGKETNPKSSSTSDRLYSEPQIIPETSFIKSSSSGLVDKQKIWDGAGIHISLEDSKRELDNGAGVPASSLAGLGDYSDDEDDDLTYITSGIFADFNLDYANLEEEELSPVKTTNGTPGSVETLNLSSSMEQAFSPDNFNMPILPKSLDSGYDTENNESPKFLFKDDQSPRIGEDFVLQMGLDQEVSSNTSEIQLKALTDKNPYRDSAYFSDYENERSPYEDGSRFFPNTEKTQLAKDAVKFNDDLRQIKNNFEVEVSNRQLTTPGLSMLSPFPPEMGGCLTKESAPLSSSVSEPSSSGQDESSNGPANLSSSSSLLELCGEDVRAPLEEAEEEYNSDDSESDEELRTYNIQEEESEESEEDFSMVPVVVSDCSRARHLRSLLKMPSLLTQSFCEELEKKKKAVSFFDDVTVFLFDQVGQEQYLKVFYVAFLVESLPPA</sequence>
<feature type="compositionally biased region" description="Acidic residues" evidence="15">
    <location>
        <begin position="1183"/>
        <end position="1194"/>
    </location>
</feature>
<dbReference type="InterPro" id="IPR008266">
    <property type="entry name" value="Tyr_kinase_AS"/>
</dbReference>
<evidence type="ECO:0000256" key="6">
    <source>
        <dbReference type="ARBA" id="ARBA00022692"/>
    </source>
</evidence>
<dbReference type="STRING" id="409849.ENSPMGP00000008536"/>
<evidence type="ECO:0000256" key="9">
    <source>
        <dbReference type="ARBA" id="ARBA00022840"/>
    </source>
</evidence>
<dbReference type="FunFam" id="1.10.510.10:FF:000347">
    <property type="entry name" value="Apoptosis associated tyrosine kinase"/>
    <property type="match status" value="1"/>
</dbReference>
<evidence type="ECO:0000259" key="16">
    <source>
        <dbReference type="PROSITE" id="PS50011"/>
    </source>
</evidence>
<accession>A0A3B3ZW69</accession>
<keyword evidence="18" id="KW-1185">Reference proteome</keyword>
<evidence type="ECO:0000256" key="2">
    <source>
        <dbReference type="ARBA" id="ARBA00012513"/>
    </source>
</evidence>
<keyword evidence="4" id="KW-0597">Phosphoprotein</keyword>
<keyword evidence="3" id="KW-0723">Serine/threonine-protein kinase</keyword>
<name>A0A3B3ZW69_9GOBI</name>
<dbReference type="GO" id="GO:0007420">
    <property type="term" value="P:brain development"/>
    <property type="evidence" value="ECO:0007669"/>
    <property type="project" value="TreeGrafter"/>
</dbReference>
<evidence type="ECO:0000256" key="4">
    <source>
        <dbReference type="ARBA" id="ARBA00022553"/>
    </source>
</evidence>
<evidence type="ECO:0000256" key="11">
    <source>
        <dbReference type="ARBA" id="ARBA00023136"/>
    </source>
</evidence>
<dbReference type="Pfam" id="PF07714">
    <property type="entry name" value="PK_Tyr_Ser-Thr"/>
    <property type="match status" value="1"/>
</dbReference>
<dbReference type="GO" id="GO:0012505">
    <property type="term" value="C:endomembrane system"/>
    <property type="evidence" value="ECO:0007669"/>
    <property type="project" value="UniProtKB-ARBA"/>
</dbReference>
<dbReference type="InterPro" id="IPR017441">
    <property type="entry name" value="Protein_kinase_ATP_BS"/>
</dbReference>